<dbReference type="Pfam" id="PF00201">
    <property type="entry name" value="UDPGT"/>
    <property type="match status" value="1"/>
</dbReference>
<dbReference type="SUPFAM" id="SSF53756">
    <property type="entry name" value="UDP-Glycosyltransferase/glycogen phosphorylase"/>
    <property type="match status" value="1"/>
</dbReference>
<comment type="caution">
    <text evidence="2">The sequence shown here is derived from an EMBL/GenBank/DDBJ whole genome shotgun (WGS) entry which is preliminary data.</text>
</comment>
<dbReference type="Gene3D" id="3.40.50.2000">
    <property type="entry name" value="Glycogen Phosphorylase B"/>
    <property type="match status" value="1"/>
</dbReference>
<evidence type="ECO:0000313" key="3">
    <source>
        <dbReference type="Proteomes" id="UP000649617"/>
    </source>
</evidence>
<reference evidence="2" key="1">
    <citation type="submission" date="2021-02" db="EMBL/GenBank/DDBJ databases">
        <authorList>
            <person name="Dougan E. K."/>
            <person name="Rhodes N."/>
            <person name="Thang M."/>
            <person name="Chan C."/>
        </authorList>
    </citation>
    <scope>NUCLEOTIDE SEQUENCE</scope>
</reference>
<dbReference type="GO" id="GO:0008194">
    <property type="term" value="F:UDP-glycosyltransferase activity"/>
    <property type="evidence" value="ECO:0007669"/>
    <property type="project" value="InterPro"/>
</dbReference>
<feature type="non-terminal residue" evidence="2">
    <location>
        <position position="1"/>
    </location>
</feature>
<evidence type="ECO:0000256" key="1">
    <source>
        <dbReference type="ARBA" id="ARBA00022679"/>
    </source>
</evidence>
<name>A0A812IVP8_SYMPI</name>
<dbReference type="Proteomes" id="UP000649617">
    <property type="component" value="Unassembled WGS sequence"/>
</dbReference>
<protein>
    <submittedName>
        <fullName evidence="2">Uncharacterized protein</fullName>
    </submittedName>
</protein>
<proteinExistence type="predicted"/>
<gene>
    <name evidence="2" type="ORF">SPIL2461_LOCUS1162</name>
</gene>
<dbReference type="InterPro" id="IPR002213">
    <property type="entry name" value="UDP_glucos_trans"/>
</dbReference>
<dbReference type="OrthoDB" id="5835829at2759"/>
<accession>A0A812IVP8</accession>
<keyword evidence="3" id="KW-1185">Reference proteome</keyword>
<evidence type="ECO:0000313" key="2">
    <source>
        <dbReference type="EMBL" id="CAE7183031.1"/>
    </source>
</evidence>
<dbReference type="EMBL" id="CAJNIZ010001113">
    <property type="protein sequence ID" value="CAE7183031.1"/>
    <property type="molecule type" value="Genomic_DNA"/>
</dbReference>
<keyword evidence="1" id="KW-0808">Transferase</keyword>
<sequence length="259" mass="28359">DDSIVTALGLRPAFSQAGSWLMQHMTFVMKPFTALASEWNISGLHFTLDLMEGDYTAISDIPAWAGVAPSEIAARVRFIGPLYGKLKKEVPPEVFAFREQELVRKHPSWYVVAPVHTLLKKAGVDTTKAEELAAAGLSSPHLFLPSELLPAQKVEPLCDVAFTHGGQGTVQTSMCSGVPFLGVGMMPEQDINVRLAVEKGMAKQAMKSQSPAEIVDLLQQVVSSEQMRQRAAVVKEECREFTGEHAFVDFIREKAIPPI</sequence>
<dbReference type="AlphaFoldDB" id="A0A812IVP8"/>
<organism evidence="2 3">
    <name type="scientific">Symbiodinium pilosum</name>
    <name type="common">Dinoflagellate</name>
    <dbReference type="NCBI Taxonomy" id="2952"/>
    <lineage>
        <taxon>Eukaryota</taxon>
        <taxon>Sar</taxon>
        <taxon>Alveolata</taxon>
        <taxon>Dinophyceae</taxon>
        <taxon>Suessiales</taxon>
        <taxon>Symbiodiniaceae</taxon>
        <taxon>Symbiodinium</taxon>
    </lineage>
</organism>